<organism evidence="1 2">
    <name type="scientific">Sulfitobacter delicatus</name>
    <dbReference type="NCBI Taxonomy" id="218672"/>
    <lineage>
        <taxon>Bacteria</taxon>
        <taxon>Pseudomonadati</taxon>
        <taxon>Pseudomonadota</taxon>
        <taxon>Alphaproteobacteria</taxon>
        <taxon>Rhodobacterales</taxon>
        <taxon>Roseobacteraceae</taxon>
        <taxon>Sulfitobacter</taxon>
    </lineage>
</organism>
<protein>
    <submittedName>
        <fullName evidence="1">Putative rhamnosyl transferase</fullName>
    </submittedName>
</protein>
<dbReference type="STRING" id="218672.SAMN04489759_10170"/>
<keyword evidence="2" id="KW-1185">Reference proteome</keyword>
<evidence type="ECO:0000313" key="2">
    <source>
        <dbReference type="Proteomes" id="UP000199399"/>
    </source>
</evidence>
<name>A0A1G7HC07_9RHOB</name>
<dbReference type="InterPro" id="IPR021466">
    <property type="entry name" value="Put_rhamnosyl_transferase"/>
</dbReference>
<gene>
    <name evidence="1" type="ORF">SAMN04489759_10170</name>
</gene>
<dbReference type="AlphaFoldDB" id="A0A1G7HC07"/>
<dbReference type="OrthoDB" id="9771846at2"/>
<dbReference type="EMBL" id="FNBP01000001">
    <property type="protein sequence ID" value="SDE97990.1"/>
    <property type="molecule type" value="Genomic_DNA"/>
</dbReference>
<reference evidence="2" key="1">
    <citation type="submission" date="2016-10" db="EMBL/GenBank/DDBJ databases">
        <authorList>
            <person name="Varghese N."/>
            <person name="Submissions S."/>
        </authorList>
    </citation>
    <scope>NUCLEOTIDE SEQUENCE [LARGE SCALE GENOMIC DNA]</scope>
    <source>
        <strain evidence="2">DSM 16477</strain>
    </source>
</reference>
<sequence length="263" mass="30863">MRARLYAPHRLDHRLFLLENVLLPGLKRQSDPDFTHLFLMGDQLPDPWRSRVLDLLAKIPQIIPIFAPEGRRLNDVCREAIHDHTAADCEVTAQYRLDDDDRLAASFIGESRRLFGTFEPLYETQGHFGLDFNRGFILQTTAQDLTMRPVSMRFWAPGMVVFQRRGAKRTALDYNHLKLWRYMPTMTWREEPMLIRGAHHDNDSHLSSFGRRARGFVFDPPNPRRYFKKNFGVNLNRMQRVWDAQKAYFLQDAPPEVRQLKAG</sequence>
<dbReference type="Proteomes" id="UP000199399">
    <property type="component" value="Unassembled WGS sequence"/>
</dbReference>
<evidence type="ECO:0000313" key="1">
    <source>
        <dbReference type="EMBL" id="SDE97990.1"/>
    </source>
</evidence>
<accession>A0A1G7HC07</accession>
<dbReference type="Pfam" id="PF11316">
    <property type="entry name" value="Rhamno_transf"/>
    <property type="match status" value="1"/>
</dbReference>
<proteinExistence type="predicted"/>
<dbReference type="GO" id="GO:0016740">
    <property type="term" value="F:transferase activity"/>
    <property type="evidence" value="ECO:0007669"/>
    <property type="project" value="UniProtKB-KW"/>
</dbReference>
<keyword evidence="1" id="KW-0808">Transferase</keyword>